<dbReference type="AlphaFoldDB" id="A0A0B4XQD7"/>
<dbReference type="OrthoDB" id="9814548at2"/>
<evidence type="ECO:0000313" key="8">
    <source>
        <dbReference type="EMBL" id="AJD48975.1"/>
    </source>
</evidence>
<dbReference type="PROSITE" id="PS51257">
    <property type="entry name" value="PROKAR_LIPOPROTEIN"/>
    <property type="match status" value="1"/>
</dbReference>
<dbReference type="RefSeq" id="WP_008740336.1">
    <property type="nucleotide sequence ID" value="NZ_CP004387.1"/>
</dbReference>
<dbReference type="HOGENOM" id="CLU_013615_0_1_6"/>
<keyword evidence="4 5" id="KW-0413">Isomerase</keyword>
<name>A0A0B4XQD7_9GAMM</name>
<dbReference type="InterPro" id="IPR036944">
    <property type="entry name" value="PPIase_FKBP_N_sf"/>
</dbReference>
<dbReference type="InterPro" id="IPR001179">
    <property type="entry name" value="PPIase_FKBP_dom"/>
</dbReference>
<dbReference type="InterPro" id="IPR000774">
    <property type="entry name" value="PPIase_FKBP_N"/>
</dbReference>
<reference evidence="8 9" key="1">
    <citation type="journal article" date="2012" name="J. Bacteriol.">
        <title>Genome sequence of an alkane-degrading bacterium, Alcanivorax pacificus type strain W11-5, isolated from deep sea sediment.</title>
        <authorList>
            <person name="Lai Q."/>
            <person name="Shao Z."/>
        </authorList>
    </citation>
    <scope>NUCLEOTIDE SEQUENCE [LARGE SCALE GENOMIC DNA]</scope>
    <source>
        <strain evidence="8 9">W11-5</strain>
    </source>
</reference>
<evidence type="ECO:0000256" key="6">
    <source>
        <dbReference type="RuleBase" id="RU003915"/>
    </source>
</evidence>
<dbReference type="EMBL" id="CP004387">
    <property type="protein sequence ID" value="AJD48975.1"/>
    <property type="molecule type" value="Genomic_DNA"/>
</dbReference>
<comment type="catalytic activity">
    <reaction evidence="1 5 6">
        <text>[protein]-peptidylproline (omega=180) = [protein]-peptidylproline (omega=0)</text>
        <dbReference type="Rhea" id="RHEA:16237"/>
        <dbReference type="Rhea" id="RHEA-COMP:10747"/>
        <dbReference type="Rhea" id="RHEA-COMP:10748"/>
        <dbReference type="ChEBI" id="CHEBI:83833"/>
        <dbReference type="ChEBI" id="CHEBI:83834"/>
        <dbReference type="EC" id="5.2.1.8"/>
    </reaction>
</comment>
<evidence type="ECO:0000256" key="2">
    <source>
        <dbReference type="ARBA" id="ARBA00006577"/>
    </source>
</evidence>
<dbReference type="KEGG" id="apac:S7S_12815"/>
<dbReference type="GO" id="GO:0006457">
    <property type="term" value="P:protein folding"/>
    <property type="evidence" value="ECO:0007669"/>
    <property type="project" value="InterPro"/>
</dbReference>
<evidence type="ECO:0000256" key="3">
    <source>
        <dbReference type="ARBA" id="ARBA00023110"/>
    </source>
</evidence>
<dbReference type="Gene3D" id="3.10.50.40">
    <property type="match status" value="1"/>
</dbReference>
<dbReference type="Proteomes" id="UP000006764">
    <property type="component" value="Chromosome"/>
</dbReference>
<dbReference type="Pfam" id="PF00254">
    <property type="entry name" value="FKBP_C"/>
    <property type="match status" value="1"/>
</dbReference>
<evidence type="ECO:0000256" key="5">
    <source>
        <dbReference type="PROSITE-ProRule" id="PRU00277"/>
    </source>
</evidence>
<dbReference type="InterPro" id="IPR046357">
    <property type="entry name" value="PPIase_dom_sf"/>
</dbReference>
<organism evidence="8 9">
    <name type="scientific">Isoalcanivorax pacificus W11-5</name>
    <dbReference type="NCBI Taxonomy" id="391936"/>
    <lineage>
        <taxon>Bacteria</taxon>
        <taxon>Pseudomonadati</taxon>
        <taxon>Pseudomonadota</taxon>
        <taxon>Gammaproteobacteria</taxon>
        <taxon>Oceanospirillales</taxon>
        <taxon>Alcanivoracaceae</taxon>
        <taxon>Isoalcanivorax</taxon>
    </lineage>
</organism>
<evidence type="ECO:0000313" key="9">
    <source>
        <dbReference type="Proteomes" id="UP000006764"/>
    </source>
</evidence>
<sequence>MKTIYLAAVLIAIGGCSQRSVTLNDLETDQQKASYAVGMQIGQKLVPQLAEADLDNELMFLAMRAVVDGRTDELLMDDEMAKQATDTYQEQIVARLEAEREQNIAANKSAGEALLASNASKPGVVTLESGLQYERLSGQPGDSHPTLEDTVLARYHGTLPDGTVIDSSMNREEPASIPVKLVMPGWQEALQLMSEGEKWRIVIPPELAYGEEGSGQKILPHSTLIFDIELVEIKPRG</sequence>
<keyword evidence="9" id="KW-1185">Reference proteome</keyword>
<comment type="similarity">
    <text evidence="2 6">Belongs to the FKBP-type PPIase family.</text>
</comment>
<proteinExistence type="inferred from homology"/>
<dbReference type="PANTHER" id="PTHR43811:SF23">
    <property type="entry name" value="FKBP-TYPE 22 KDA PEPTIDYL-PROLYL CIS-TRANS ISOMERASE"/>
    <property type="match status" value="1"/>
</dbReference>
<dbReference type="SUPFAM" id="SSF54534">
    <property type="entry name" value="FKBP-like"/>
    <property type="match status" value="1"/>
</dbReference>
<dbReference type="PANTHER" id="PTHR43811">
    <property type="entry name" value="FKBP-TYPE PEPTIDYL-PROLYL CIS-TRANS ISOMERASE FKPA"/>
    <property type="match status" value="1"/>
</dbReference>
<dbReference type="Pfam" id="PF01346">
    <property type="entry name" value="FKBP_N"/>
    <property type="match status" value="1"/>
</dbReference>
<keyword evidence="3 5" id="KW-0697">Rotamase</keyword>
<accession>A0A0B4XQD7</accession>
<gene>
    <name evidence="8" type="ORF">S7S_12815</name>
</gene>
<dbReference type="STRING" id="391936.S7S_12815"/>
<protein>
    <recommendedName>
        <fullName evidence="6">Peptidyl-prolyl cis-trans isomerase</fullName>
        <ecNumber evidence="6">5.2.1.8</ecNumber>
    </recommendedName>
</protein>
<evidence type="ECO:0000256" key="1">
    <source>
        <dbReference type="ARBA" id="ARBA00000971"/>
    </source>
</evidence>
<feature type="domain" description="PPIase FKBP-type" evidence="7">
    <location>
        <begin position="148"/>
        <end position="234"/>
    </location>
</feature>
<dbReference type="EC" id="5.2.1.8" evidence="6"/>
<dbReference type="PROSITE" id="PS50059">
    <property type="entry name" value="FKBP_PPIASE"/>
    <property type="match status" value="1"/>
</dbReference>
<evidence type="ECO:0000256" key="4">
    <source>
        <dbReference type="ARBA" id="ARBA00023235"/>
    </source>
</evidence>
<evidence type="ECO:0000259" key="7">
    <source>
        <dbReference type="PROSITE" id="PS50059"/>
    </source>
</evidence>
<dbReference type="Gene3D" id="1.10.287.460">
    <property type="entry name" value="Peptidyl-prolyl cis-trans isomerase, FKBP-type, N-terminal domain"/>
    <property type="match status" value="1"/>
</dbReference>
<dbReference type="GO" id="GO:0003755">
    <property type="term" value="F:peptidyl-prolyl cis-trans isomerase activity"/>
    <property type="evidence" value="ECO:0007669"/>
    <property type="project" value="UniProtKB-UniRule"/>
</dbReference>